<keyword evidence="1" id="KW-0175">Coiled coil</keyword>
<keyword evidence="4" id="KW-1185">Reference proteome</keyword>
<dbReference type="AlphaFoldDB" id="A0A2V3IG85"/>
<evidence type="ECO:0000313" key="4">
    <source>
        <dbReference type="Proteomes" id="UP000247409"/>
    </source>
</evidence>
<gene>
    <name evidence="3" type="ORF">BWQ96_09203</name>
</gene>
<dbReference type="EMBL" id="NBIV01000236">
    <property type="protein sequence ID" value="PXF41099.1"/>
    <property type="molecule type" value="Genomic_DNA"/>
</dbReference>
<sequence length="319" mass="36362">MNFVRSQALRAAQDAADELATLDDAYNAMHTRLATELAAVRSSMQTRLNSTATAQRATAQRLERAARALAVRAMQLDNRALELDMRERAVMDAQVRQQNVHVQQQRELASQRAEIDKRERDVLAKEASVKYSTLQQAQLHQWSKRLEKEQNVLRLSRSAEEQQLATKLDMVSKRDRFIAEKERRLEADFQKREEELERREAAADLLAEALQKQRKEALTQIQEERTEFWKQQQRLSAVVSREIDALLDEQAKLRRQFEHDAIVANDTLRSMARAMKDVSVSVGAESNQLNVASASVDSSSHQESTPSCTEGVASEVYTK</sequence>
<reference evidence="3 4" key="1">
    <citation type="journal article" date="2018" name="Mol. Biol. Evol.">
        <title>Analysis of the draft genome of the red seaweed Gracilariopsis chorda provides insights into genome size evolution in Rhodophyta.</title>
        <authorList>
            <person name="Lee J."/>
            <person name="Yang E.C."/>
            <person name="Graf L."/>
            <person name="Yang J.H."/>
            <person name="Qiu H."/>
            <person name="Zel Zion U."/>
            <person name="Chan C.X."/>
            <person name="Stephens T.G."/>
            <person name="Weber A.P.M."/>
            <person name="Boo G.H."/>
            <person name="Boo S.M."/>
            <person name="Kim K.M."/>
            <person name="Shin Y."/>
            <person name="Jung M."/>
            <person name="Lee S.J."/>
            <person name="Yim H.S."/>
            <person name="Lee J.H."/>
            <person name="Bhattacharya D."/>
            <person name="Yoon H.S."/>
        </authorList>
    </citation>
    <scope>NUCLEOTIDE SEQUENCE [LARGE SCALE GENOMIC DNA]</scope>
    <source>
        <strain evidence="3 4">SKKU-2015</strain>
        <tissue evidence="3">Whole body</tissue>
    </source>
</reference>
<dbReference type="OrthoDB" id="10551864at2759"/>
<evidence type="ECO:0000256" key="2">
    <source>
        <dbReference type="SAM" id="MobiDB-lite"/>
    </source>
</evidence>
<evidence type="ECO:0000256" key="1">
    <source>
        <dbReference type="SAM" id="Coils"/>
    </source>
</evidence>
<protein>
    <submittedName>
        <fullName evidence="3">Uncharacterized protein</fullName>
    </submittedName>
</protein>
<dbReference type="Proteomes" id="UP000247409">
    <property type="component" value="Unassembled WGS sequence"/>
</dbReference>
<comment type="caution">
    <text evidence="3">The sequence shown here is derived from an EMBL/GenBank/DDBJ whole genome shotgun (WGS) entry which is preliminary data.</text>
</comment>
<name>A0A2V3IG85_9FLOR</name>
<organism evidence="3 4">
    <name type="scientific">Gracilariopsis chorda</name>
    <dbReference type="NCBI Taxonomy" id="448386"/>
    <lineage>
        <taxon>Eukaryota</taxon>
        <taxon>Rhodophyta</taxon>
        <taxon>Florideophyceae</taxon>
        <taxon>Rhodymeniophycidae</taxon>
        <taxon>Gracilariales</taxon>
        <taxon>Gracilariaceae</taxon>
        <taxon>Gracilariopsis</taxon>
    </lineage>
</organism>
<feature type="region of interest" description="Disordered" evidence="2">
    <location>
        <begin position="293"/>
        <end position="319"/>
    </location>
</feature>
<proteinExistence type="predicted"/>
<accession>A0A2V3IG85</accession>
<feature type="coiled-coil region" evidence="1">
    <location>
        <begin position="59"/>
        <end position="121"/>
    </location>
</feature>
<evidence type="ECO:0000313" key="3">
    <source>
        <dbReference type="EMBL" id="PXF41099.1"/>
    </source>
</evidence>
<feature type="coiled-coil region" evidence="1">
    <location>
        <begin position="179"/>
        <end position="227"/>
    </location>
</feature>
<feature type="compositionally biased region" description="Polar residues" evidence="2">
    <location>
        <begin position="293"/>
        <end position="308"/>
    </location>
</feature>